<gene>
    <name evidence="2" type="ORF">FN961_09205</name>
</gene>
<organism evidence="2 3">
    <name type="scientific">Shewanella hanedai</name>
    <name type="common">Alteromonas hanedai</name>
    <dbReference type="NCBI Taxonomy" id="25"/>
    <lineage>
        <taxon>Bacteria</taxon>
        <taxon>Pseudomonadati</taxon>
        <taxon>Pseudomonadota</taxon>
        <taxon>Gammaproteobacteria</taxon>
        <taxon>Alteromonadales</taxon>
        <taxon>Shewanellaceae</taxon>
        <taxon>Shewanella</taxon>
    </lineage>
</organism>
<dbReference type="CDD" id="cd06223">
    <property type="entry name" value="PRTases_typeI"/>
    <property type="match status" value="1"/>
</dbReference>
<dbReference type="EMBL" id="VKGK01000009">
    <property type="protein sequence ID" value="TRY14673.1"/>
    <property type="molecule type" value="Genomic_DNA"/>
</dbReference>
<dbReference type="InterPro" id="IPR029057">
    <property type="entry name" value="PRTase-like"/>
</dbReference>
<accession>A0A553JQE7</accession>
<keyword evidence="3" id="KW-1185">Reference proteome</keyword>
<reference evidence="3" key="1">
    <citation type="submission" date="2019-07" db="EMBL/GenBank/DDBJ databases">
        <title>Shewanella sp. YLB-08 draft genomic sequence.</title>
        <authorList>
            <person name="Yu L."/>
        </authorList>
    </citation>
    <scope>NUCLEOTIDE SEQUENCE [LARGE SCALE GENOMIC DNA]</scope>
    <source>
        <strain evidence="3">JCM 20706</strain>
    </source>
</reference>
<proteinExistence type="inferred from homology"/>
<dbReference type="Gene3D" id="3.40.50.2020">
    <property type="match status" value="1"/>
</dbReference>
<dbReference type="SUPFAM" id="SSF53271">
    <property type="entry name" value="PRTase-like"/>
    <property type="match status" value="1"/>
</dbReference>
<dbReference type="InterPro" id="IPR000836">
    <property type="entry name" value="PRTase_dom"/>
</dbReference>
<comment type="caution">
    <text evidence="2">The sequence shown here is derived from an EMBL/GenBank/DDBJ whole genome shotgun (WGS) entry which is preliminary data.</text>
</comment>
<dbReference type="PANTHER" id="PTHR47505:SF1">
    <property type="entry name" value="DNA UTILIZATION PROTEIN YHGH"/>
    <property type="match status" value="1"/>
</dbReference>
<dbReference type="PANTHER" id="PTHR47505">
    <property type="entry name" value="DNA UTILIZATION PROTEIN YHGH"/>
    <property type="match status" value="1"/>
</dbReference>
<name>A0A553JQE7_SHEHA</name>
<evidence type="ECO:0000256" key="1">
    <source>
        <dbReference type="ARBA" id="ARBA00008007"/>
    </source>
</evidence>
<dbReference type="InterPro" id="IPR051910">
    <property type="entry name" value="ComF/GntX_DNA_util-trans"/>
</dbReference>
<dbReference type="OrthoDB" id="9793412at2"/>
<evidence type="ECO:0000313" key="2">
    <source>
        <dbReference type="EMBL" id="TRY14673.1"/>
    </source>
</evidence>
<comment type="similarity">
    <text evidence="1">Belongs to the ComF/GntX family.</text>
</comment>
<evidence type="ECO:0000313" key="3">
    <source>
        <dbReference type="Proteomes" id="UP000318126"/>
    </source>
</evidence>
<protein>
    <submittedName>
        <fullName evidence="2">ComF family protein</fullName>
    </submittedName>
</protein>
<dbReference type="Proteomes" id="UP000318126">
    <property type="component" value="Unassembled WGS sequence"/>
</dbReference>
<sequence>MQLLSGSLPNRCLMCHQSIDLPAKGLCAVCLDSGLYHQPICLGCGCGMQIQTRFCGQCMKTQPLNVIAPCSYHKGLGEWIGLIKYQRQFAVLPALSQALVGRILELEALGLLQLPQVLVPVSLHPNRQRERGFNQAWLIADAIHRQLNIPIVTEGLARTLDTQSQAGLTGKQRRQNLSEAFTLTNDFPYQRIALIDDVVTTGATAKEIAGLFEKRHIHVQVWCLARAEAPGVLD</sequence>
<dbReference type="AlphaFoldDB" id="A0A553JQE7"/>